<reference evidence="3" key="1">
    <citation type="submission" date="2025-08" db="UniProtKB">
        <authorList>
            <consortium name="Ensembl"/>
        </authorList>
    </citation>
    <scope>IDENTIFICATION</scope>
</reference>
<feature type="coiled-coil region" evidence="1">
    <location>
        <begin position="174"/>
        <end position="286"/>
    </location>
</feature>
<keyword evidence="1" id="KW-0175">Coiled coil</keyword>
<feature type="coiled-coil region" evidence="1">
    <location>
        <begin position="85"/>
        <end position="119"/>
    </location>
</feature>
<dbReference type="Proteomes" id="UP000694388">
    <property type="component" value="Unplaced"/>
</dbReference>
<evidence type="ECO:0000256" key="1">
    <source>
        <dbReference type="SAM" id="Coils"/>
    </source>
</evidence>
<reference evidence="3" key="2">
    <citation type="submission" date="2025-09" db="UniProtKB">
        <authorList>
            <consortium name="Ensembl"/>
        </authorList>
    </citation>
    <scope>IDENTIFICATION</scope>
</reference>
<feature type="coiled-coil region" evidence="1">
    <location>
        <begin position="503"/>
        <end position="537"/>
    </location>
</feature>
<evidence type="ECO:0000256" key="2">
    <source>
        <dbReference type="SAM" id="MobiDB-lite"/>
    </source>
</evidence>
<dbReference type="InterPro" id="IPR040248">
    <property type="entry name" value="RRBP1"/>
</dbReference>
<accession>A0A8C4R5D6</accession>
<proteinExistence type="predicted"/>
<feature type="coiled-coil region" evidence="1">
    <location>
        <begin position="315"/>
        <end position="349"/>
    </location>
</feature>
<dbReference type="Ensembl" id="ENSEBUT00000024944.1">
    <property type="protein sequence ID" value="ENSEBUP00000024368.1"/>
    <property type="gene ID" value="ENSEBUG00000015024.1"/>
</dbReference>
<evidence type="ECO:0000313" key="3">
    <source>
        <dbReference type="Ensembl" id="ENSEBUP00000024368.1"/>
    </source>
</evidence>
<dbReference type="GO" id="GO:0005789">
    <property type="term" value="C:endoplasmic reticulum membrane"/>
    <property type="evidence" value="ECO:0007669"/>
    <property type="project" value="TreeGrafter"/>
</dbReference>
<name>A0A8C4R5D6_EPTBU</name>
<dbReference type="PANTHER" id="PTHR18939">
    <property type="entry name" value="RIBOSOME BINDING PROTEIN-1"/>
    <property type="match status" value="1"/>
</dbReference>
<sequence>MVLAVPMEVEVRAGVVLDVPVVQLWLTADSCIRRSFDCDSTNLAHPEVIEVLSAAVGATRLGDGAIPLMEILRKKSGITCDVLQAVKDKEQIDHLEAKLEDQEQQLQSERNVAQCAQLHIQKLQLELAAEHSAISEEKAHLANMQMSFQSDTNYLQNQLKTEQEKHVRQKSIAEQELSKVHEQHKEEVKRLKQEVFIFKDALNIATSQRDAKHTAAMVDLRKQCNRLRQELAEKEQQLQKERDEKKSLGSTEKNLHVKVETLQALKIDLQAQLQQSREELHSIKSRNVDVKAAWEQAGMELQRMKLHCLDLEAERKAMLSERQVREEELHELRAELERLKTKSLIGENQCPMVVPDRFNEGTSPLGLEDLCHQPVELFPEGDPNRVRSEFVTNGNLNGPTPQPQRQQNRAAKAFKVRDDRACSQQLRRVNTGSTTKHGVTLEVKMKNERDGSGENETERSFGMQQAINHPLTDSEEIVGKSVTVESVSLVLQNHKSSLFFEETQKLQDSLMKAQREREALINRIEGLEKERKDGTEKDDVSER</sequence>
<dbReference type="AlphaFoldDB" id="A0A8C4R5D6"/>
<evidence type="ECO:0000313" key="4">
    <source>
        <dbReference type="Proteomes" id="UP000694388"/>
    </source>
</evidence>
<dbReference type="PANTHER" id="PTHR18939:SF4">
    <property type="entry name" value="RIBOSOME-BINDING PROTEIN 1"/>
    <property type="match status" value="1"/>
</dbReference>
<protein>
    <submittedName>
        <fullName evidence="3">Uncharacterized protein</fullName>
    </submittedName>
</protein>
<feature type="compositionally biased region" description="Polar residues" evidence="2">
    <location>
        <begin position="390"/>
        <end position="409"/>
    </location>
</feature>
<feature type="region of interest" description="Disordered" evidence="2">
    <location>
        <begin position="378"/>
        <end position="410"/>
    </location>
</feature>
<organism evidence="3 4">
    <name type="scientific">Eptatretus burgeri</name>
    <name type="common">Inshore hagfish</name>
    <dbReference type="NCBI Taxonomy" id="7764"/>
    <lineage>
        <taxon>Eukaryota</taxon>
        <taxon>Metazoa</taxon>
        <taxon>Chordata</taxon>
        <taxon>Craniata</taxon>
        <taxon>Vertebrata</taxon>
        <taxon>Cyclostomata</taxon>
        <taxon>Myxini</taxon>
        <taxon>Myxiniformes</taxon>
        <taxon>Myxinidae</taxon>
        <taxon>Eptatretinae</taxon>
        <taxon>Eptatretus</taxon>
    </lineage>
</organism>
<keyword evidence="4" id="KW-1185">Reference proteome</keyword>